<keyword evidence="8" id="KW-0378">Hydrolase</keyword>
<accession>A0A4S5BGP7</accession>
<feature type="domain" description="Helicase ATP-binding" evidence="12">
    <location>
        <begin position="318"/>
        <end position="498"/>
    </location>
</feature>
<dbReference type="RefSeq" id="WP_136500282.1">
    <property type="nucleotide sequence ID" value="NZ_JBJNQC010000001.1"/>
</dbReference>
<dbReference type="InterPro" id="IPR051268">
    <property type="entry name" value="Type-I_R_enzyme_R_subunit"/>
</dbReference>
<evidence type="ECO:0000256" key="3">
    <source>
        <dbReference type="ARBA" id="ARBA00012654"/>
    </source>
</evidence>
<dbReference type="Gene3D" id="3.40.50.300">
    <property type="entry name" value="P-loop containing nucleotide triphosphate hydrolases"/>
    <property type="match status" value="2"/>
</dbReference>
<dbReference type="PANTHER" id="PTHR30195">
    <property type="entry name" value="TYPE I SITE-SPECIFIC DEOXYRIBONUCLEASE PROTEIN SUBUNIT M AND R"/>
    <property type="match status" value="1"/>
</dbReference>
<dbReference type="Pfam" id="PF04313">
    <property type="entry name" value="HSDR_N"/>
    <property type="match status" value="1"/>
</dbReference>
<organism evidence="13 14">
    <name type="scientific">Bifidobacterium longum subsp. infantis</name>
    <dbReference type="NCBI Taxonomy" id="1682"/>
    <lineage>
        <taxon>Bacteria</taxon>
        <taxon>Bacillati</taxon>
        <taxon>Actinomycetota</taxon>
        <taxon>Actinomycetes</taxon>
        <taxon>Bifidobacteriales</taxon>
        <taxon>Bifidobacteriaceae</taxon>
        <taxon>Bifidobacterium</taxon>
    </lineage>
</organism>
<dbReference type="SMART" id="SM00487">
    <property type="entry name" value="DEXDc"/>
    <property type="match status" value="1"/>
</dbReference>
<dbReference type="InterPro" id="IPR040980">
    <property type="entry name" value="SWI2_SNF2"/>
</dbReference>
<keyword evidence="9" id="KW-0067">ATP-binding</keyword>
<protein>
    <recommendedName>
        <fullName evidence="3">type I site-specific deoxyribonuclease</fullName>
        <ecNumber evidence="3">3.1.21.3</ecNumber>
    </recommendedName>
</protein>
<evidence type="ECO:0000259" key="12">
    <source>
        <dbReference type="PROSITE" id="PS51192"/>
    </source>
</evidence>
<evidence type="ECO:0000256" key="2">
    <source>
        <dbReference type="ARBA" id="ARBA00008598"/>
    </source>
</evidence>
<comment type="caution">
    <text evidence="13">The sequence shown here is derived from an EMBL/GenBank/DDBJ whole genome shotgun (WGS) entry which is preliminary data.</text>
</comment>
<dbReference type="CDD" id="cd18800">
    <property type="entry name" value="SF2_C_EcoR124I-like"/>
    <property type="match status" value="1"/>
</dbReference>
<dbReference type="EC" id="3.1.21.3" evidence="3"/>
<dbReference type="Gene3D" id="3.90.1570.50">
    <property type="match status" value="1"/>
</dbReference>
<evidence type="ECO:0000256" key="8">
    <source>
        <dbReference type="ARBA" id="ARBA00022801"/>
    </source>
</evidence>
<proteinExistence type="inferred from homology"/>
<dbReference type="EMBL" id="SSWL01000004">
    <property type="protein sequence ID" value="THJ29973.1"/>
    <property type="molecule type" value="Genomic_DNA"/>
</dbReference>
<dbReference type="PANTHER" id="PTHR30195:SF15">
    <property type="entry name" value="TYPE I RESTRICTION ENZYME HINDI ENDONUCLEASE SUBUNIT"/>
    <property type="match status" value="1"/>
</dbReference>
<dbReference type="GO" id="GO:0009307">
    <property type="term" value="P:DNA restriction-modification system"/>
    <property type="evidence" value="ECO:0007669"/>
    <property type="project" value="UniProtKB-KW"/>
</dbReference>
<dbReference type="SUPFAM" id="SSF52540">
    <property type="entry name" value="P-loop containing nucleoside triphosphate hydrolases"/>
    <property type="match status" value="2"/>
</dbReference>
<dbReference type="GO" id="GO:0005524">
    <property type="term" value="F:ATP binding"/>
    <property type="evidence" value="ECO:0007669"/>
    <property type="project" value="UniProtKB-KW"/>
</dbReference>
<dbReference type="Proteomes" id="UP000306697">
    <property type="component" value="Unassembled WGS sequence"/>
</dbReference>
<keyword evidence="11" id="KW-0175">Coiled coil</keyword>
<keyword evidence="5" id="KW-0547">Nucleotide-binding</keyword>
<evidence type="ECO:0000313" key="14">
    <source>
        <dbReference type="Proteomes" id="UP000306697"/>
    </source>
</evidence>
<sequence>MGKTMHGPEDKCVKVPALVHATRLGWHYRSIRHDKPGTDYDAATNIFFNLFTEALRRLNPSTDIDDERSRFLIAKINAALSSEDVGRSFFDLLQHGLDGYKLIDFENPNRNDFTVVTELTYAYDDDNFRPDITFLVNGMPLCFMEVKRLNNRNGIIAERDRMYTRFKQPFFRKFANITQIMAFSNDQPYDDNDREPIQGSFYATSAYGNVRLNRFREETDDAQTLLESTAPRDHENEQRILQDNNLISLLDTPQWDDAVNPRNPANSIITSLFSHKRLLFLLHYSICYKNYVNDAGVHVIEKHIMRYPQFFASQAVKRTLDAGTKQGVIWHTQGSGKTELAFLLTRYLRDHYQNRNHVLHTFFIVDRIDLANQAADEFQARGAQVLRADSREDFVKLLQQPSAWNVTADSETIPNAKIAVVNIQKFSEDAQVITAEYGLHEQRLFFIDEAHREYKPGKSFLAALFNADRDAVRIALTGTPLIKQKGGADTKQVFGDYIHTYFYDRSIADGHTLRLLREDVKPQFRVKMREIMETLQEVDQLTDLDEVCEHPNFINPLTEYIVDDLLYSRIAMGHDCDNIGAMIVARTSRQARNIHAALQQYDTDISSALVLYDEGTKEEQRDIQLSFKRGEIDILVVFNMLLTGFDAPRLKKMYLCRQLKAHNLLQALTRVNRPYKNMDHGFVVDFVDISKQFDKTNQDYLTELNKEFGDDTSRYASMFDDPKAIKEDLNHIKEVLWKYSTNNEYAFAKEISAIQDENELYTIRRALNRYKELRNLATLYGHDELTEHFDIGLFGKLLNEVNLRIDRINQQKALALGRLSTGSLNILLDNMEFSFKNEGTQELTVADKLKRTIRTTGSSFTNNADPKDPEYVNLMENLREKLVHANMQEITTGEMTDLIGEIEELKRQADELNRKNALLTGRYGGDEKYMRIHKEMMRDAKPVTSSERQLFEILSAAKRAIDAMVSSNAAALDQPAVFKQALGPKVIQAFRNDDIMLTGQQVGTTVDRLYNEYSDERKNHLR</sequence>
<evidence type="ECO:0000256" key="1">
    <source>
        <dbReference type="ARBA" id="ARBA00000851"/>
    </source>
</evidence>
<gene>
    <name evidence="13" type="ORF">E6L38_03105</name>
</gene>
<evidence type="ECO:0000256" key="7">
    <source>
        <dbReference type="ARBA" id="ARBA00022759"/>
    </source>
</evidence>
<dbReference type="PROSITE" id="PS51192">
    <property type="entry name" value="HELICASE_ATP_BIND_1"/>
    <property type="match status" value="1"/>
</dbReference>
<dbReference type="Pfam" id="PF22679">
    <property type="entry name" value="T1R_D3-like"/>
    <property type="match status" value="1"/>
</dbReference>
<name>A0A4S5BGP7_BIFLI</name>
<keyword evidence="6" id="KW-0680">Restriction system</keyword>
<dbReference type="InterPro" id="IPR027417">
    <property type="entry name" value="P-loop_NTPase"/>
</dbReference>
<evidence type="ECO:0000256" key="11">
    <source>
        <dbReference type="SAM" id="Coils"/>
    </source>
</evidence>
<keyword evidence="10" id="KW-0238">DNA-binding</keyword>
<dbReference type="CDD" id="cd22332">
    <property type="entry name" value="HsdR_N"/>
    <property type="match status" value="1"/>
</dbReference>
<keyword evidence="7 13" id="KW-0255">Endonuclease</keyword>
<dbReference type="InterPro" id="IPR055180">
    <property type="entry name" value="HsdR_RecA-like_helicase_dom_2"/>
</dbReference>
<comment type="catalytic activity">
    <reaction evidence="1">
        <text>Endonucleolytic cleavage of DNA to give random double-stranded fragments with terminal 5'-phosphates, ATP is simultaneously hydrolyzed.</text>
        <dbReference type="EC" id="3.1.21.3"/>
    </reaction>
</comment>
<evidence type="ECO:0000256" key="6">
    <source>
        <dbReference type="ARBA" id="ARBA00022747"/>
    </source>
</evidence>
<evidence type="ECO:0000256" key="4">
    <source>
        <dbReference type="ARBA" id="ARBA00022722"/>
    </source>
</evidence>
<evidence type="ECO:0000313" key="13">
    <source>
        <dbReference type="EMBL" id="THJ29973.1"/>
    </source>
</evidence>
<dbReference type="InterPro" id="IPR014001">
    <property type="entry name" value="Helicase_ATP-bd"/>
</dbReference>
<dbReference type="GO" id="GO:0003677">
    <property type="term" value="F:DNA binding"/>
    <property type="evidence" value="ECO:0007669"/>
    <property type="project" value="UniProtKB-KW"/>
</dbReference>
<reference evidence="13 14" key="1">
    <citation type="submission" date="2019-04" db="EMBL/GenBank/DDBJ databases">
        <title>Genome Announcement To Ensure Probiotic Safety of Bifidobacterium longum subsp infantis UBBI-01.</title>
        <authorList>
            <person name="Sulthana A."/>
            <person name="Lakshmi S.G."/>
            <person name="Madempudi R.S."/>
        </authorList>
    </citation>
    <scope>NUCLEOTIDE SEQUENCE [LARGE SCALE GENOMIC DNA]</scope>
    <source>
        <strain evidence="13 14">UBBI-01</strain>
    </source>
</reference>
<keyword evidence="4" id="KW-0540">Nuclease</keyword>
<dbReference type="Pfam" id="PF18766">
    <property type="entry name" value="SWI2_SNF2"/>
    <property type="match status" value="1"/>
</dbReference>
<evidence type="ECO:0000256" key="9">
    <source>
        <dbReference type="ARBA" id="ARBA00022840"/>
    </source>
</evidence>
<dbReference type="GO" id="GO:0009035">
    <property type="term" value="F:type I site-specific deoxyribonuclease activity"/>
    <property type="evidence" value="ECO:0007669"/>
    <property type="project" value="UniProtKB-EC"/>
</dbReference>
<feature type="coiled-coil region" evidence="11">
    <location>
        <begin position="895"/>
        <end position="922"/>
    </location>
</feature>
<dbReference type="InterPro" id="IPR007409">
    <property type="entry name" value="Restrct_endonuc_type1_HsdR_N"/>
</dbReference>
<evidence type="ECO:0000256" key="10">
    <source>
        <dbReference type="ARBA" id="ARBA00023125"/>
    </source>
</evidence>
<evidence type="ECO:0000256" key="5">
    <source>
        <dbReference type="ARBA" id="ARBA00022741"/>
    </source>
</evidence>
<comment type="similarity">
    <text evidence="2">Belongs to the HsdR family.</text>
</comment>
<dbReference type="AlphaFoldDB" id="A0A4S5BGP7"/>